<dbReference type="Proteomes" id="UP000187203">
    <property type="component" value="Unassembled WGS sequence"/>
</dbReference>
<dbReference type="EMBL" id="AWUE01014120">
    <property type="protein sequence ID" value="OMP05034.1"/>
    <property type="molecule type" value="Genomic_DNA"/>
</dbReference>
<keyword evidence="5" id="KW-1185">Reference proteome</keyword>
<evidence type="ECO:0000256" key="1">
    <source>
        <dbReference type="ARBA" id="ARBA00007727"/>
    </source>
</evidence>
<keyword evidence="2" id="KW-0472">Membrane</keyword>
<dbReference type="AlphaFoldDB" id="A0A1R3KDA9"/>
<reference evidence="5" key="1">
    <citation type="submission" date="2013-09" db="EMBL/GenBank/DDBJ databases">
        <title>Corchorus olitorius genome sequencing.</title>
        <authorList>
            <person name="Alam M."/>
            <person name="Haque M.S."/>
            <person name="Islam M.S."/>
            <person name="Emdad E.M."/>
            <person name="Islam M.M."/>
            <person name="Ahmed B."/>
            <person name="Halim A."/>
            <person name="Hossen Q.M.M."/>
            <person name="Hossain M.Z."/>
            <person name="Ahmed R."/>
            <person name="Khan M.M."/>
            <person name="Islam R."/>
            <person name="Rashid M.M."/>
            <person name="Khan S.A."/>
            <person name="Rahman M.S."/>
            <person name="Alam M."/>
            <person name="Yahiya A.S."/>
            <person name="Khan M.S."/>
            <person name="Azam M.S."/>
            <person name="Haque T."/>
            <person name="Lashkar M.Z.H."/>
            <person name="Akhand A.I."/>
            <person name="Morshed G."/>
            <person name="Roy S."/>
            <person name="Uddin K.S."/>
            <person name="Rabeya T."/>
            <person name="Hossain A.S."/>
            <person name="Chowdhury A."/>
            <person name="Snigdha A.R."/>
            <person name="Mortoza M.S."/>
            <person name="Matin S.A."/>
            <person name="Hoque S.M.E."/>
            <person name="Islam M.K."/>
            <person name="Roy D.K."/>
            <person name="Haider R."/>
            <person name="Moosa M.M."/>
            <person name="Elias S.M."/>
            <person name="Hasan A.M."/>
            <person name="Jahan S."/>
            <person name="Shafiuddin M."/>
            <person name="Mahmood N."/>
            <person name="Shommy N.S."/>
        </authorList>
    </citation>
    <scope>NUCLEOTIDE SEQUENCE [LARGE SCALE GENOMIC DNA]</scope>
    <source>
        <strain evidence="5">cv. O-4</strain>
    </source>
</reference>
<dbReference type="STRING" id="93759.A0A1R3KDA9"/>
<evidence type="ECO:0000313" key="4">
    <source>
        <dbReference type="EMBL" id="OMP05034.1"/>
    </source>
</evidence>
<protein>
    <recommendedName>
        <fullName evidence="3">Trichome birefringence-like C-terminal domain-containing protein</fullName>
    </recommendedName>
</protein>
<gene>
    <name evidence="4" type="ORF">COLO4_09111</name>
</gene>
<dbReference type="InterPro" id="IPR029962">
    <property type="entry name" value="TBL"/>
</dbReference>
<evidence type="ECO:0000259" key="3">
    <source>
        <dbReference type="Pfam" id="PF13839"/>
    </source>
</evidence>
<feature type="domain" description="Trichome birefringence-like C-terminal" evidence="3">
    <location>
        <begin position="131"/>
        <end position="259"/>
    </location>
</feature>
<feature type="transmembrane region" description="Helical" evidence="2">
    <location>
        <begin position="31"/>
        <end position="52"/>
    </location>
</feature>
<dbReference type="Pfam" id="PF13839">
    <property type="entry name" value="PC-Esterase"/>
    <property type="match status" value="1"/>
</dbReference>
<keyword evidence="2" id="KW-0812">Transmembrane</keyword>
<dbReference type="PANTHER" id="PTHR32285:SF212">
    <property type="entry name" value="PROTEIN TRICHOME BIREFRINGENCE-LIKE 11"/>
    <property type="match status" value="1"/>
</dbReference>
<evidence type="ECO:0000256" key="2">
    <source>
        <dbReference type="SAM" id="Phobius"/>
    </source>
</evidence>
<dbReference type="PANTHER" id="PTHR32285">
    <property type="entry name" value="PROTEIN TRICHOME BIREFRINGENCE-LIKE 9-RELATED"/>
    <property type="match status" value="1"/>
</dbReference>
<name>A0A1R3KDA9_9ROSI</name>
<organism evidence="4 5">
    <name type="scientific">Corchorus olitorius</name>
    <dbReference type="NCBI Taxonomy" id="93759"/>
    <lineage>
        <taxon>Eukaryota</taxon>
        <taxon>Viridiplantae</taxon>
        <taxon>Streptophyta</taxon>
        <taxon>Embryophyta</taxon>
        <taxon>Tracheophyta</taxon>
        <taxon>Spermatophyta</taxon>
        <taxon>Magnoliopsida</taxon>
        <taxon>eudicotyledons</taxon>
        <taxon>Gunneridae</taxon>
        <taxon>Pentapetalae</taxon>
        <taxon>rosids</taxon>
        <taxon>malvids</taxon>
        <taxon>Malvales</taxon>
        <taxon>Malvaceae</taxon>
        <taxon>Grewioideae</taxon>
        <taxon>Apeibeae</taxon>
        <taxon>Corchorus</taxon>
    </lineage>
</organism>
<dbReference type="InterPro" id="IPR026057">
    <property type="entry name" value="TBL_C"/>
</dbReference>
<proteinExistence type="inferred from homology"/>
<dbReference type="GO" id="GO:0016413">
    <property type="term" value="F:O-acetyltransferase activity"/>
    <property type="evidence" value="ECO:0007669"/>
    <property type="project" value="InterPro"/>
</dbReference>
<accession>A0A1R3KDA9</accession>
<dbReference type="OrthoDB" id="630188at2759"/>
<sequence length="261" mass="29898">MKKNNTTTQDLNTITHLDFSKKIKQFNLLEPFLACLGFTLVACLFTACFFYLNSPAVIFHGFPLVRLNAAASSSPFQAETGTNQRLGFLDEGGNGCDIYDGKWVWDDNYPLYQSPDCPFIDSGFRCSENDRFNATMMLEKLRNRRLAFIGDSIGRNQWESMLCMLSSVIPNKDSIYEVNGSPITKHKGFLVFKFADFNCTIEYYRAPFLVAQKRAFPGTPKGVKMTLRLDRMTMTHRQWADADVLVFNSGHWWTHEKTTNR</sequence>
<keyword evidence="2" id="KW-1133">Transmembrane helix</keyword>
<comment type="similarity">
    <text evidence="1">Belongs to the PC-esterase family. TBL subfamily.</text>
</comment>
<comment type="caution">
    <text evidence="4">The sequence shown here is derived from an EMBL/GenBank/DDBJ whole genome shotgun (WGS) entry which is preliminary data.</text>
</comment>
<evidence type="ECO:0000313" key="5">
    <source>
        <dbReference type="Proteomes" id="UP000187203"/>
    </source>
</evidence>
<dbReference type="GO" id="GO:0005794">
    <property type="term" value="C:Golgi apparatus"/>
    <property type="evidence" value="ECO:0007669"/>
    <property type="project" value="TreeGrafter"/>
</dbReference>
<dbReference type="GO" id="GO:0016020">
    <property type="term" value="C:membrane"/>
    <property type="evidence" value="ECO:0007669"/>
    <property type="project" value="UniProtKB-SubCell"/>
</dbReference>